<dbReference type="HOGENOM" id="CLU_013985_41_3_9"/>
<dbReference type="OrthoDB" id="9792929at2"/>
<evidence type="ECO:0000256" key="1">
    <source>
        <dbReference type="ARBA" id="ARBA00008694"/>
    </source>
</evidence>
<evidence type="ECO:0000256" key="2">
    <source>
        <dbReference type="ARBA" id="ARBA00022679"/>
    </source>
</evidence>
<dbReference type="PANTHER" id="PTHR10545:SF29">
    <property type="entry name" value="GH14572P-RELATED"/>
    <property type="match status" value="1"/>
</dbReference>
<dbReference type="SUPFAM" id="SSF55729">
    <property type="entry name" value="Acyl-CoA N-acyltransferases (Nat)"/>
    <property type="match status" value="1"/>
</dbReference>
<dbReference type="EMBL" id="FR687253">
    <property type="protein sequence ID" value="CBW87075.1"/>
    <property type="molecule type" value="Genomic_DNA"/>
</dbReference>
<dbReference type="Pfam" id="PF00583">
    <property type="entry name" value="Acetyltransf_1"/>
    <property type="match status" value="1"/>
</dbReference>
<comment type="similarity">
    <text evidence="1">Belongs to the acetyltransferase family.</text>
</comment>
<name>G2Z8K4_LISIP</name>
<dbReference type="Gene3D" id="3.40.630.30">
    <property type="match status" value="1"/>
</dbReference>
<reference evidence="5 6" key="1">
    <citation type="journal article" date="2011" name="J. Bacteriol.">
        <title>Complete genome sequence of the animal pathogen Listeria ivanovii, which provides insights into host specificities and evolution of the genus Listeria.</title>
        <authorList>
            <person name="Buchrieser C."/>
            <person name="Rusniok C."/>
            <person name="Garrido P."/>
            <person name="Hain T."/>
            <person name="Scortti M."/>
            <person name="Lampidis R."/>
            <person name="Karst U."/>
            <person name="Chakraborty T."/>
            <person name="Cossart P."/>
            <person name="Kreft J."/>
            <person name="Vazquez-Boland J.A."/>
            <person name="Goebel W."/>
            <person name="Glaser P."/>
        </authorList>
    </citation>
    <scope>NUCLEOTIDE SEQUENCE [LARGE SCALE GENOMIC DNA]</scope>
    <source>
        <strain evidence="6">ATCC BAA-678 / PAM 55</strain>
    </source>
</reference>
<dbReference type="KEGG" id="liv:LIV_2576"/>
<protein>
    <submittedName>
        <fullName evidence="5">Putative spermidine/spermine N1-acetyl transferase</fullName>
    </submittedName>
</protein>
<accession>G2Z8K4</accession>
<dbReference type="Proteomes" id="UP000001286">
    <property type="component" value="Chromosome"/>
</dbReference>
<dbReference type="AlphaFoldDB" id="G2Z8K4"/>
<feature type="domain" description="N-acetyltransferase" evidence="4">
    <location>
        <begin position="4"/>
        <end position="158"/>
    </location>
</feature>
<dbReference type="PANTHER" id="PTHR10545">
    <property type="entry name" value="DIAMINE N-ACETYLTRANSFERASE"/>
    <property type="match status" value="1"/>
</dbReference>
<evidence type="ECO:0000256" key="3">
    <source>
        <dbReference type="ARBA" id="ARBA00023315"/>
    </source>
</evidence>
<dbReference type="InterPro" id="IPR051016">
    <property type="entry name" value="Diverse_Substrate_AcTransf"/>
</dbReference>
<evidence type="ECO:0000259" key="4">
    <source>
        <dbReference type="PROSITE" id="PS51186"/>
    </source>
</evidence>
<proteinExistence type="inferred from homology"/>
<evidence type="ECO:0000313" key="6">
    <source>
        <dbReference type="Proteomes" id="UP000001286"/>
    </source>
</evidence>
<dbReference type="CDD" id="cd04301">
    <property type="entry name" value="NAT_SF"/>
    <property type="match status" value="1"/>
</dbReference>
<sequence>MSKLTFRNATEFDSALILHYILELAKHEGIGQDVVATEAGLRDTLFNQKVAEVIIAEYEDQSVGFALFFHNYSTLLGKKGLYLEDLYIIPEMRGKGFGTQFFKYLSKLALSRDCGRFEWWCLNENKSGMDFYNKIGAEKMAEWTVHRLSKIEMEKLSNL</sequence>
<keyword evidence="3" id="KW-0012">Acyltransferase</keyword>
<organism evidence="5 6">
    <name type="scientific">Listeria ivanovii (strain ATCC BAA-678 / PAM 55)</name>
    <dbReference type="NCBI Taxonomy" id="881621"/>
    <lineage>
        <taxon>Bacteria</taxon>
        <taxon>Bacillati</taxon>
        <taxon>Bacillota</taxon>
        <taxon>Bacilli</taxon>
        <taxon>Bacillales</taxon>
        <taxon>Listeriaceae</taxon>
        <taxon>Listeria</taxon>
    </lineage>
</organism>
<dbReference type="RefSeq" id="WP_014093839.1">
    <property type="nucleotide sequence ID" value="NC_016011.1"/>
</dbReference>
<dbReference type="PROSITE" id="PS51186">
    <property type="entry name" value="GNAT"/>
    <property type="match status" value="1"/>
</dbReference>
<gene>
    <name evidence="5" type="ordered locus">LIV_2576</name>
</gene>
<dbReference type="InterPro" id="IPR016181">
    <property type="entry name" value="Acyl_CoA_acyltransferase"/>
</dbReference>
<dbReference type="InterPro" id="IPR000182">
    <property type="entry name" value="GNAT_dom"/>
</dbReference>
<dbReference type="eggNOG" id="COG0454">
    <property type="taxonomic scope" value="Bacteria"/>
</dbReference>
<evidence type="ECO:0000313" key="5">
    <source>
        <dbReference type="EMBL" id="CBW87075.1"/>
    </source>
</evidence>
<dbReference type="GeneID" id="57077605"/>
<dbReference type="FunFam" id="3.40.630.30:FF:000064">
    <property type="entry name" value="GNAT family acetyltransferase"/>
    <property type="match status" value="1"/>
</dbReference>
<keyword evidence="2 5" id="KW-0808">Transferase</keyword>
<dbReference type="GO" id="GO:0008080">
    <property type="term" value="F:N-acetyltransferase activity"/>
    <property type="evidence" value="ECO:0007669"/>
    <property type="project" value="UniProtKB-ARBA"/>
</dbReference>